<dbReference type="PANTHER" id="PTHR43792">
    <property type="entry name" value="GNAT FAMILY, PUTATIVE (AFU_ORTHOLOGUE AFUA_3G00765)-RELATED-RELATED"/>
    <property type="match status" value="1"/>
</dbReference>
<comment type="caution">
    <text evidence="3">The sequence shown here is derived from an EMBL/GenBank/DDBJ whole genome shotgun (WGS) entry which is preliminary data.</text>
</comment>
<dbReference type="SUPFAM" id="SSF55729">
    <property type="entry name" value="Acyl-CoA N-acyltransferases (Nat)"/>
    <property type="match status" value="1"/>
</dbReference>
<gene>
    <name evidence="3" type="ORF">ACFPT7_18570</name>
</gene>
<feature type="compositionally biased region" description="Basic and acidic residues" evidence="1">
    <location>
        <begin position="206"/>
        <end position="216"/>
    </location>
</feature>
<dbReference type="Proteomes" id="UP001596091">
    <property type="component" value="Unassembled WGS sequence"/>
</dbReference>
<dbReference type="Pfam" id="PF13302">
    <property type="entry name" value="Acetyltransf_3"/>
    <property type="match status" value="1"/>
</dbReference>
<protein>
    <submittedName>
        <fullName evidence="3">GNAT family N-acetyltransferase</fullName>
    </submittedName>
</protein>
<organism evidence="3 4">
    <name type="scientific">Acidicapsa dinghuensis</name>
    <dbReference type="NCBI Taxonomy" id="2218256"/>
    <lineage>
        <taxon>Bacteria</taxon>
        <taxon>Pseudomonadati</taxon>
        <taxon>Acidobacteriota</taxon>
        <taxon>Terriglobia</taxon>
        <taxon>Terriglobales</taxon>
        <taxon>Acidobacteriaceae</taxon>
        <taxon>Acidicapsa</taxon>
    </lineage>
</organism>
<dbReference type="Gene3D" id="3.40.630.30">
    <property type="match status" value="1"/>
</dbReference>
<dbReference type="EMBL" id="JBHSPH010000009">
    <property type="protein sequence ID" value="MFC5864317.1"/>
    <property type="molecule type" value="Genomic_DNA"/>
</dbReference>
<dbReference type="InterPro" id="IPR051531">
    <property type="entry name" value="N-acetyltransferase"/>
</dbReference>
<keyword evidence="4" id="KW-1185">Reference proteome</keyword>
<evidence type="ECO:0000256" key="1">
    <source>
        <dbReference type="SAM" id="MobiDB-lite"/>
    </source>
</evidence>
<sequence length="216" mass="24426">MTPALETRRLILRPLALEDAEQVQHIFPQWTIVQHLNAIVPWPYPPDGVLTYYRDLAMPAIASNNEWHWTLRLKLAPEIIVGAIGLMRTLDPAVPMHNRGFWLDPTHHNQGLMTEAVIAANEYWFDVLGYPILSTGKATANIASRRISEKTGMRLVSTGESNYVCGRLPSENWEITREEWHTWRATHLRTDKTASKSQEIPSPGDAAHDSGHGGHR</sequence>
<name>A0ABW1EKQ6_9BACT</name>
<evidence type="ECO:0000313" key="3">
    <source>
        <dbReference type="EMBL" id="MFC5864317.1"/>
    </source>
</evidence>
<proteinExistence type="predicted"/>
<dbReference type="RefSeq" id="WP_263342053.1">
    <property type="nucleotide sequence ID" value="NZ_JAGSYH010000009.1"/>
</dbReference>
<feature type="region of interest" description="Disordered" evidence="1">
    <location>
        <begin position="189"/>
        <end position="216"/>
    </location>
</feature>
<feature type="domain" description="N-acetyltransferase" evidence="2">
    <location>
        <begin position="9"/>
        <end position="154"/>
    </location>
</feature>
<dbReference type="InterPro" id="IPR000182">
    <property type="entry name" value="GNAT_dom"/>
</dbReference>
<dbReference type="InterPro" id="IPR016181">
    <property type="entry name" value="Acyl_CoA_acyltransferase"/>
</dbReference>
<reference evidence="4" key="1">
    <citation type="journal article" date="2019" name="Int. J. Syst. Evol. Microbiol.">
        <title>The Global Catalogue of Microorganisms (GCM) 10K type strain sequencing project: providing services to taxonomists for standard genome sequencing and annotation.</title>
        <authorList>
            <consortium name="The Broad Institute Genomics Platform"/>
            <consortium name="The Broad Institute Genome Sequencing Center for Infectious Disease"/>
            <person name="Wu L."/>
            <person name="Ma J."/>
        </authorList>
    </citation>
    <scope>NUCLEOTIDE SEQUENCE [LARGE SCALE GENOMIC DNA]</scope>
    <source>
        <strain evidence="4">JCM 4087</strain>
    </source>
</reference>
<evidence type="ECO:0000313" key="4">
    <source>
        <dbReference type="Proteomes" id="UP001596091"/>
    </source>
</evidence>
<evidence type="ECO:0000259" key="2">
    <source>
        <dbReference type="Pfam" id="PF13302"/>
    </source>
</evidence>
<accession>A0ABW1EKQ6</accession>